<feature type="compositionally biased region" description="Acidic residues" evidence="1">
    <location>
        <begin position="14"/>
        <end position="29"/>
    </location>
</feature>
<proteinExistence type="predicted"/>
<dbReference type="EMBL" id="LAZR01070326">
    <property type="protein sequence ID" value="KKK42443.1"/>
    <property type="molecule type" value="Genomic_DNA"/>
</dbReference>
<evidence type="ECO:0000313" key="2">
    <source>
        <dbReference type="EMBL" id="KKK42443.1"/>
    </source>
</evidence>
<comment type="caution">
    <text evidence="2">The sequence shown here is derived from an EMBL/GenBank/DDBJ whole genome shotgun (WGS) entry which is preliminary data.</text>
</comment>
<gene>
    <name evidence="2" type="ORF">LCGC14_1831830</name>
</gene>
<dbReference type="AlphaFoldDB" id="A0A0F8VD84"/>
<accession>A0A0F8VD84</accession>
<feature type="region of interest" description="Disordered" evidence="1">
    <location>
        <begin position="1"/>
        <end position="29"/>
    </location>
</feature>
<name>A0A0F8VD84_9ZZZZ</name>
<reference evidence="2" key="1">
    <citation type="journal article" date="2015" name="Nature">
        <title>Complex archaea that bridge the gap between prokaryotes and eukaryotes.</title>
        <authorList>
            <person name="Spang A."/>
            <person name="Saw J.H."/>
            <person name="Jorgensen S.L."/>
            <person name="Zaremba-Niedzwiedzka K."/>
            <person name="Martijn J."/>
            <person name="Lind A.E."/>
            <person name="van Eijk R."/>
            <person name="Schleper C."/>
            <person name="Guy L."/>
            <person name="Ettema T.J."/>
        </authorList>
    </citation>
    <scope>NUCLEOTIDE SEQUENCE</scope>
</reference>
<organism evidence="2">
    <name type="scientific">marine sediment metagenome</name>
    <dbReference type="NCBI Taxonomy" id="412755"/>
    <lineage>
        <taxon>unclassified sequences</taxon>
        <taxon>metagenomes</taxon>
        <taxon>ecological metagenomes</taxon>
    </lineage>
</organism>
<sequence length="114" mass="13087">MDGEFHVGIPNLLDGDDSDDDGDDDMEMEDHIDLSLVPDEDDEDPFTLDMTCDQQVNVVVEAVVHTEKYARNNCQWCSLSSDNVRKGKRNARKWGRFLMLDPKIKSMSYFPLIM</sequence>
<evidence type="ECO:0000256" key="1">
    <source>
        <dbReference type="SAM" id="MobiDB-lite"/>
    </source>
</evidence>
<protein>
    <submittedName>
        <fullName evidence="2">Uncharacterized protein</fullName>
    </submittedName>
</protein>